<comment type="subcellular location">
    <subcellularLocation>
        <location evidence="2 9 11">Cytoplasm</location>
    </subcellularLocation>
</comment>
<reference evidence="12 13" key="1">
    <citation type="journal article" date="2013" name="Int. J. Syst. Evol. Microbiol.">
        <title>Marinoscillum luteum sp. nov., isolated from marine sediment.</title>
        <authorList>
            <person name="Cha I.T."/>
            <person name="Park S.J."/>
            <person name="Kim S.J."/>
            <person name="Kim J.G."/>
            <person name="Jung M.Y."/>
            <person name="Shin K.S."/>
            <person name="Kwon K.K."/>
            <person name="Yang S.H."/>
            <person name="Seo Y.S."/>
            <person name="Rhee S.K."/>
        </authorList>
    </citation>
    <scope>NUCLEOTIDE SEQUENCE [LARGE SCALE GENOMIC DNA]</scope>
    <source>
        <strain evidence="12 13">KCTC 23939</strain>
    </source>
</reference>
<organism evidence="12 13">
    <name type="scientific">Marinoscillum luteum</name>
    <dbReference type="NCBI Taxonomy" id="861051"/>
    <lineage>
        <taxon>Bacteria</taxon>
        <taxon>Pseudomonadati</taxon>
        <taxon>Bacteroidota</taxon>
        <taxon>Cytophagia</taxon>
        <taxon>Cytophagales</taxon>
        <taxon>Reichenbachiellaceae</taxon>
        <taxon>Marinoscillum</taxon>
    </lineage>
</organism>
<dbReference type="GO" id="GO:0003949">
    <property type="term" value="F:1-(5-phosphoribosyl)-5-[(5-phosphoribosylamino)methylideneamino]imidazole-4-carboxamide isomerase activity"/>
    <property type="evidence" value="ECO:0007669"/>
    <property type="project" value="UniProtKB-EC"/>
</dbReference>
<dbReference type="RefSeq" id="WP_395416382.1">
    <property type="nucleotide sequence ID" value="NZ_JBIPKE010000012.1"/>
</dbReference>
<evidence type="ECO:0000313" key="13">
    <source>
        <dbReference type="Proteomes" id="UP001610063"/>
    </source>
</evidence>
<keyword evidence="5 9" id="KW-0963">Cytoplasm</keyword>
<dbReference type="Proteomes" id="UP001610063">
    <property type="component" value="Unassembled WGS sequence"/>
</dbReference>
<dbReference type="PANTHER" id="PTHR43090">
    <property type="entry name" value="1-(5-PHOSPHORIBOSYL)-5-[(5-PHOSPHORIBOSYLAMINO)METHYLIDENEAMINO] IMIDAZOLE-4-CARBOXAMIDE ISOMERASE"/>
    <property type="match status" value="1"/>
</dbReference>
<dbReference type="InterPro" id="IPR006062">
    <property type="entry name" value="His_biosynth"/>
</dbReference>
<evidence type="ECO:0000256" key="6">
    <source>
        <dbReference type="ARBA" id="ARBA00022605"/>
    </source>
</evidence>
<protein>
    <recommendedName>
        <fullName evidence="9 11">1-(5-phosphoribosyl)-5-[(5-phosphoribosylamino)methylideneamino] imidazole-4-carboxamide isomerase</fullName>
        <ecNumber evidence="9 11">5.3.1.16</ecNumber>
    </recommendedName>
    <alternativeName>
        <fullName evidence="9">Phosphoribosylformimino-5-aminoimidazole carboxamide ribotide isomerase</fullName>
    </alternativeName>
</protein>
<accession>A0ABW7N561</accession>
<dbReference type="HAMAP" id="MF_01014">
    <property type="entry name" value="HisA"/>
    <property type="match status" value="1"/>
</dbReference>
<keyword evidence="7 9" id="KW-0368">Histidine biosynthesis</keyword>
<comment type="pathway">
    <text evidence="3 9 11">Amino-acid biosynthesis; L-histidine biosynthesis; L-histidine from 5-phospho-alpha-D-ribose 1-diphosphate: step 4/9.</text>
</comment>
<evidence type="ECO:0000256" key="11">
    <source>
        <dbReference type="RuleBase" id="RU003658"/>
    </source>
</evidence>
<dbReference type="InterPro" id="IPR011060">
    <property type="entry name" value="RibuloseP-bd_barrel"/>
</dbReference>
<dbReference type="EC" id="5.3.1.16" evidence="9 11"/>
<dbReference type="CDD" id="cd04732">
    <property type="entry name" value="HisA"/>
    <property type="match status" value="1"/>
</dbReference>
<evidence type="ECO:0000256" key="7">
    <source>
        <dbReference type="ARBA" id="ARBA00023102"/>
    </source>
</evidence>
<dbReference type="Pfam" id="PF00977">
    <property type="entry name" value="His_biosynth"/>
    <property type="match status" value="1"/>
</dbReference>
<feature type="active site" description="Proton acceptor" evidence="9">
    <location>
        <position position="8"/>
    </location>
</feature>
<dbReference type="PANTHER" id="PTHR43090:SF2">
    <property type="entry name" value="1-(5-PHOSPHORIBOSYL)-5-[(5-PHOSPHORIBOSYLAMINO)METHYLIDENEAMINO] IMIDAZOLE-4-CARBOXAMIDE ISOMERASE"/>
    <property type="match status" value="1"/>
</dbReference>
<dbReference type="InterPro" id="IPR044524">
    <property type="entry name" value="Isoase_HisA-like"/>
</dbReference>
<keyword evidence="6 9" id="KW-0028">Amino-acid biosynthesis</keyword>
<dbReference type="SUPFAM" id="SSF51366">
    <property type="entry name" value="Ribulose-phoshate binding barrel"/>
    <property type="match status" value="1"/>
</dbReference>
<comment type="caution">
    <text evidence="12">The sequence shown here is derived from an EMBL/GenBank/DDBJ whole genome shotgun (WGS) entry which is preliminary data.</text>
</comment>
<comment type="similarity">
    <text evidence="4 9 10">Belongs to the HisA/HisF family.</text>
</comment>
<dbReference type="InterPro" id="IPR013785">
    <property type="entry name" value="Aldolase_TIM"/>
</dbReference>
<dbReference type="NCBIfam" id="TIGR00007">
    <property type="entry name" value="1-(5-phosphoribosyl)-5-[(5-phosphoribosylamino)methylideneamino]imidazole-4-carboxamide isomerase"/>
    <property type="match status" value="1"/>
</dbReference>
<dbReference type="InterPro" id="IPR006063">
    <property type="entry name" value="HisA_bact_arch"/>
</dbReference>
<evidence type="ECO:0000256" key="2">
    <source>
        <dbReference type="ARBA" id="ARBA00004496"/>
    </source>
</evidence>
<evidence type="ECO:0000313" key="12">
    <source>
        <dbReference type="EMBL" id="MFH6982726.1"/>
    </source>
</evidence>
<proteinExistence type="inferred from homology"/>
<name>A0ABW7N561_9BACT</name>
<evidence type="ECO:0000256" key="4">
    <source>
        <dbReference type="ARBA" id="ARBA00009667"/>
    </source>
</evidence>
<feature type="active site" description="Proton donor" evidence="9">
    <location>
        <position position="130"/>
    </location>
</feature>
<keyword evidence="13" id="KW-1185">Reference proteome</keyword>
<dbReference type="InterPro" id="IPR023016">
    <property type="entry name" value="HisA/PriA"/>
</dbReference>
<evidence type="ECO:0000256" key="9">
    <source>
        <dbReference type="HAMAP-Rule" id="MF_01014"/>
    </source>
</evidence>
<evidence type="ECO:0000256" key="10">
    <source>
        <dbReference type="RuleBase" id="RU003657"/>
    </source>
</evidence>
<evidence type="ECO:0000256" key="8">
    <source>
        <dbReference type="ARBA" id="ARBA00023235"/>
    </source>
</evidence>
<evidence type="ECO:0000256" key="1">
    <source>
        <dbReference type="ARBA" id="ARBA00000901"/>
    </source>
</evidence>
<dbReference type="EMBL" id="JBIPKE010000012">
    <property type="protein sequence ID" value="MFH6982726.1"/>
    <property type="molecule type" value="Genomic_DNA"/>
</dbReference>
<gene>
    <name evidence="9 12" type="primary">hisA</name>
    <name evidence="12" type="ORF">ACHKAR_04710</name>
</gene>
<dbReference type="Gene3D" id="3.20.20.70">
    <property type="entry name" value="Aldolase class I"/>
    <property type="match status" value="1"/>
</dbReference>
<sequence>MEIIPAIDIIDGQCVRLTKGDYDQVTRYSDDPAQVARDFELAGISRLHVVDLDGAKARHVVNIDTLRNITSATGLSVDFGGGVKTREDLELVLAAGAKQVTAGSIAVSDKEEVKKWIEEFGPDKIILGADVLDGKVMVSGWQESSGEELMDFLNYYVQLGIQYVICTDISKDGVLAGPSFELYEAIQLRFPTLHLIASGGVSGKDDLIRLKRQGLYGAIVGKAFYEGRLTLEELTTI</sequence>
<evidence type="ECO:0000256" key="3">
    <source>
        <dbReference type="ARBA" id="ARBA00005133"/>
    </source>
</evidence>
<keyword evidence="8 9" id="KW-0413">Isomerase</keyword>
<evidence type="ECO:0000256" key="5">
    <source>
        <dbReference type="ARBA" id="ARBA00022490"/>
    </source>
</evidence>
<comment type="catalytic activity">
    <reaction evidence="1 9 11">
        <text>1-(5-phospho-beta-D-ribosyl)-5-[(5-phospho-beta-D-ribosylamino)methylideneamino]imidazole-4-carboxamide = 5-[(5-phospho-1-deoxy-D-ribulos-1-ylimino)methylamino]-1-(5-phospho-beta-D-ribosyl)imidazole-4-carboxamide</text>
        <dbReference type="Rhea" id="RHEA:15469"/>
        <dbReference type="ChEBI" id="CHEBI:58435"/>
        <dbReference type="ChEBI" id="CHEBI:58525"/>
        <dbReference type="EC" id="5.3.1.16"/>
    </reaction>
</comment>